<keyword evidence="5 9" id="KW-0812">Transmembrane</keyword>
<feature type="transmembrane region" description="Helical" evidence="9">
    <location>
        <begin position="204"/>
        <end position="227"/>
    </location>
</feature>
<feature type="transmembrane region" description="Helical" evidence="9">
    <location>
        <begin position="248"/>
        <end position="267"/>
    </location>
</feature>
<keyword evidence="4" id="KW-0762">Sugar transport</keyword>
<accession>A0A1H6B9V9</accession>
<sequence>MTSNMLGIGLALTGGLLVGNCMLPLRRIRRWPWECSWLVFSIVSLAVVPCLSAWIALPHWPAIYLSTNPSALLPPFLLGMGWGVAQVLFGLAVVRLGMALGFTLIVGLGTIFGTLIPFFAHHESNVSSKSTIMLFTACALMVLGVVLSGWAGRLREAPTATEQSTSYGAGLLIAVIAGVLSSMLNLSLSFGHPLAQAALRNGAAPAFAVLAVWPIALAGGLIPNAGYSLYLLARHRTWSRFKPLSPDLSLSILMGLLWITAVGVYGLATYQLGRFGDSAGWAIYQVTMVVTACAVGVLTGEWKSASRSSMFVFGLGILALTTSVVMAAGSTKT</sequence>
<dbReference type="AlphaFoldDB" id="A0A1H6B9V9"/>
<feature type="transmembrane region" description="Helical" evidence="9">
    <location>
        <begin position="164"/>
        <end position="184"/>
    </location>
</feature>
<evidence type="ECO:0000256" key="9">
    <source>
        <dbReference type="SAM" id="Phobius"/>
    </source>
</evidence>
<keyword evidence="2" id="KW-1003">Cell membrane</keyword>
<organism evidence="10 11">
    <name type="scientific">Bryocella elongata</name>
    <dbReference type="NCBI Taxonomy" id="863522"/>
    <lineage>
        <taxon>Bacteria</taxon>
        <taxon>Pseudomonadati</taxon>
        <taxon>Acidobacteriota</taxon>
        <taxon>Terriglobia</taxon>
        <taxon>Terriglobales</taxon>
        <taxon>Acidobacteriaceae</taxon>
        <taxon>Bryocella</taxon>
    </lineage>
</organism>
<evidence type="ECO:0000256" key="1">
    <source>
        <dbReference type="ARBA" id="ARBA00022448"/>
    </source>
</evidence>
<evidence type="ECO:0000313" key="10">
    <source>
        <dbReference type="EMBL" id="SEG57410.1"/>
    </source>
</evidence>
<feature type="transmembrane region" description="Helical" evidence="9">
    <location>
        <begin position="6"/>
        <end position="25"/>
    </location>
</feature>
<evidence type="ECO:0000256" key="7">
    <source>
        <dbReference type="ARBA" id="ARBA00022989"/>
    </source>
</evidence>
<keyword evidence="1" id="KW-0813">Transport</keyword>
<evidence type="ECO:0000256" key="2">
    <source>
        <dbReference type="ARBA" id="ARBA00022475"/>
    </source>
</evidence>
<name>A0A1H6B9V9_9BACT</name>
<feature type="transmembrane region" description="Helical" evidence="9">
    <location>
        <begin position="37"/>
        <end position="56"/>
    </location>
</feature>
<dbReference type="InterPro" id="IPR004673">
    <property type="entry name" value="L-rhamnose-proton_sym_RhaT"/>
</dbReference>
<evidence type="ECO:0000256" key="8">
    <source>
        <dbReference type="ARBA" id="ARBA00023136"/>
    </source>
</evidence>
<dbReference type="GO" id="GO:0015293">
    <property type="term" value="F:symporter activity"/>
    <property type="evidence" value="ECO:0007669"/>
    <property type="project" value="UniProtKB-KW"/>
</dbReference>
<proteinExistence type="predicted"/>
<keyword evidence="7 9" id="KW-1133">Transmembrane helix</keyword>
<gene>
    <name evidence="10" type="ORF">SAMN05421819_3635</name>
</gene>
<feature type="transmembrane region" description="Helical" evidence="9">
    <location>
        <begin position="310"/>
        <end position="329"/>
    </location>
</feature>
<keyword evidence="6" id="KW-0769">Symport</keyword>
<protein>
    <submittedName>
        <fullName evidence="10">L-rhamnose-H+ transport protein</fullName>
    </submittedName>
</protein>
<keyword evidence="3" id="KW-0997">Cell inner membrane</keyword>
<reference evidence="10 11" key="1">
    <citation type="submission" date="2016-10" db="EMBL/GenBank/DDBJ databases">
        <authorList>
            <person name="de Groot N.N."/>
        </authorList>
    </citation>
    <scope>NUCLEOTIDE SEQUENCE [LARGE SCALE GENOMIC DNA]</scope>
    <source>
        <strain evidence="10 11">DSM 22489</strain>
    </source>
</reference>
<dbReference type="GO" id="GO:0016020">
    <property type="term" value="C:membrane"/>
    <property type="evidence" value="ECO:0007669"/>
    <property type="project" value="InterPro"/>
</dbReference>
<feature type="transmembrane region" description="Helical" evidence="9">
    <location>
        <begin position="76"/>
        <end position="94"/>
    </location>
</feature>
<evidence type="ECO:0000256" key="4">
    <source>
        <dbReference type="ARBA" id="ARBA00022597"/>
    </source>
</evidence>
<evidence type="ECO:0000313" key="11">
    <source>
        <dbReference type="Proteomes" id="UP000236728"/>
    </source>
</evidence>
<dbReference type="OrthoDB" id="5241629at2"/>
<keyword evidence="11" id="KW-1185">Reference proteome</keyword>
<feature type="transmembrane region" description="Helical" evidence="9">
    <location>
        <begin position="132"/>
        <end position="152"/>
    </location>
</feature>
<dbReference type="EMBL" id="FNVA01000006">
    <property type="protein sequence ID" value="SEG57410.1"/>
    <property type="molecule type" value="Genomic_DNA"/>
</dbReference>
<feature type="transmembrane region" description="Helical" evidence="9">
    <location>
        <begin position="279"/>
        <end position="298"/>
    </location>
</feature>
<evidence type="ECO:0000256" key="3">
    <source>
        <dbReference type="ARBA" id="ARBA00022519"/>
    </source>
</evidence>
<feature type="transmembrane region" description="Helical" evidence="9">
    <location>
        <begin position="101"/>
        <end position="120"/>
    </location>
</feature>
<dbReference type="Pfam" id="PF06379">
    <property type="entry name" value="RhaT"/>
    <property type="match status" value="1"/>
</dbReference>
<evidence type="ECO:0000256" key="6">
    <source>
        <dbReference type="ARBA" id="ARBA00022847"/>
    </source>
</evidence>
<keyword evidence="8 9" id="KW-0472">Membrane</keyword>
<evidence type="ECO:0000256" key="5">
    <source>
        <dbReference type="ARBA" id="ARBA00022692"/>
    </source>
</evidence>
<dbReference type="Proteomes" id="UP000236728">
    <property type="component" value="Unassembled WGS sequence"/>
</dbReference>
<dbReference type="GO" id="GO:0015153">
    <property type="term" value="F:rhamnose transmembrane transporter activity"/>
    <property type="evidence" value="ECO:0007669"/>
    <property type="project" value="InterPro"/>
</dbReference>